<evidence type="ECO:0000256" key="2">
    <source>
        <dbReference type="ARBA" id="ARBA00022862"/>
    </source>
</evidence>
<evidence type="ECO:0000313" key="6">
    <source>
        <dbReference type="EMBL" id="EXU61021.1"/>
    </source>
</evidence>
<evidence type="ECO:0000259" key="5">
    <source>
        <dbReference type="PROSITE" id="PS51352"/>
    </source>
</evidence>
<dbReference type="PANTHER" id="PTHR43110:SF1">
    <property type="entry name" value="THIOL PEROXIDASE"/>
    <property type="match status" value="1"/>
</dbReference>
<evidence type="ECO:0000256" key="4">
    <source>
        <dbReference type="ARBA" id="ARBA00023284"/>
    </source>
</evidence>
<feature type="domain" description="Thioredoxin" evidence="5">
    <location>
        <begin position="16"/>
        <end position="163"/>
    </location>
</feature>
<evidence type="ECO:0000256" key="1">
    <source>
        <dbReference type="ARBA" id="ARBA00022559"/>
    </source>
</evidence>
<dbReference type="Gene3D" id="3.40.30.10">
    <property type="entry name" value="Glutaredoxin"/>
    <property type="match status" value="1"/>
</dbReference>
<dbReference type="InterPro" id="IPR050455">
    <property type="entry name" value="Tpx_Peroxidase_subfamily"/>
</dbReference>
<dbReference type="EMBL" id="JFAD01000026">
    <property type="protein sequence ID" value="EXU61021.1"/>
    <property type="molecule type" value="Genomic_DNA"/>
</dbReference>
<reference evidence="6 7" key="1">
    <citation type="submission" date="2014-03" db="EMBL/GenBank/DDBJ databases">
        <title>Genome sequence of Mycoplasma ovipneumoniae strain 14811.</title>
        <authorList>
            <person name="Sirand-Pugnet P."/>
            <person name="Breton M."/>
            <person name="Dordet-Frisoni E."/>
            <person name="Baranowski E."/>
            <person name="Barre A."/>
            <person name="Couture C."/>
            <person name="Dupuy V."/>
            <person name="Gaurivaud P."/>
            <person name="Jacob D."/>
            <person name="Lemaitre C."/>
            <person name="Manso-Silvan L."/>
            <person name="Nikolski M."/>
            <person name="Nouvel L.-X."/>
            <person name="Poumarat F."/>
            <person name="Tardy F."/>
            <person name="Thebault P."/>
            <person name="Theil S."/>
            <person name="Citti C."/>
            <person name="Thiaucourt F."/>
            <person name="Blanchard A."/>
        </authorList>
    </citation>
    <scope>NUCLEOTIDE SEQUENCE [LARGE SCALE GENOMIC DNA]</scope>
    <source>
        <strain evidence="6 7">14811</strain>
    </source>
</reference>
<keyword evidence="2" id="KW-0049">Antioxidant</keyword>
<dbReference type="RefSeq" id="WP_010321223.1">
    <property type="nucleotide sequence ID" value="NZ_JFAD01000026.1"/>
</dbReference>
<dbReference type="InterPro" id="IPR013740">
    <property type="entry name" value="Redoxin"/>
</dbReference>
<proteinExistence type="predicted"/>
<gene>
    <name evidence="6" type="primary">tpx</name>
    <name evidence="6" type="ORF">MOVI_4810</name>
</gene>
<keyword evidence="4" id="KW-0676">Redox-active center</keyword>
<dbReference type="SUPFAM" id="SSF52833">
    <property type="entry name" value="Thioredoxin-like"/>
    <property type="match status" value="1"/>
</dbReference>
<accession>A0A014KVJ3</accession>
<dbReference type="eggNOG" id="COG2077">
    <property type="taxonomic scope" value="Bacteria"/>
</dbReference>
<dbReference type="Pfam" id="PF08534">
    <property type="entry name" value="Redoxin"/>
    <property type="match status" value="1"/>
</dbReference>
<dbReference type="PANTHER" id="PTHR43110">
    <property type="entry name" value="THIOL PEROXIDASE"/>
    <property type="match status" value="1"/>
</dbReference>
<organism evidence="6 7">
    <name type="scientific">Mesomycoplasma ovipneumoniae 14811</name>
    <dbReference type="NCBI Taxonomy" id="1188239"/>
    <lineage>
        <taxon>Bacteria</taxon>
        <taxon>Bacillati</taxon>
        <taxon>Mycoplasmatota</taxon>
        <taxon>Mycoplasmoidales</taxon>
        <taxon>Metamycoplasmataceae</taxon>
        <taxon>Mesomycoplasma</taxon>
    </lineage>
</organism>
<dbReference type="CDD" id="cd03014">
    <property type="entry name" value="PRX_Atyp2cys"/>
    <property type="match status" value="1"/>
</dbReference>
<dbReference type="InterPro" id="IPR036249">
    <property type="entry name" value="Thioredoxin-like_sf"/>
</dbReference>
<dbReference type="PROSITE" id="PS51352">
    <property type="entry name" value="THIOREDOXIN_2"/>
    <property type="match status" value="1"/>
</dbReference>
<dbReference type="InterPro" id="IPR013766">
    <property type="entry name" value="Thioredoxin_domain"/>
</dbReference>
<name>A0A014KVJ3_9BACT</name>
<dbReference type="GO" id="GO:0008379">
    <property type="term" value="F:thioredoxin peroxidase activity"/>
    <property type="evidence" value="ECO:0007669"/>
    <property type="project" value="InterPro"/>
</dbReference>
<keyword evidence="3" id="KW-1015">Disulfide bond</keyword>
<keyword evidence="1 6" id="KW-0560">Oxidoreductase</keyword>
<sequence length="163" mass="18684">MQTKFKNKAYNLVSSLIQPGEKLEFTVSDINFDVVDFKNFGKTTLISIFPSINTKICDEQTTSIRDLSRKYSQFRFISVSLDLPSAIAQWKNANLSENMEIYSDYRLRSFGLATGFLIDDVFLLNRGYIIVDSEGKVLVVEPNSDVHDQINFEQLEKHLQNLS</sequence>
<keyword evidence="1 6" id="KW-0575">Peroxidase</keyword>
<evidence type="ECO:0000256" key="3">
    <source>
        <dbReference type="ARBA" id="ARBA00023157"/>
    </source>
</evidence>
<dbReference type="Proteomes" id="UP000020977">
    <property type="component" value="Unassembled WGS sequence"/>
</dbReference>
<evidence type="ECO:0000313" key="7">
    <source>
        <dbReference type="Proteomes" id="UP000020977"/>
    </source>
</evidence>
<dbReference type="PATRIC" id="fig|1188239.3.peg.1168"/>
<dbReference type="AlphaFoldDB" id="A0A014KVJ3"/>
<dbReference type="InterPro" id="IPR002065">
    <property type="entry name" value="TPX"/>
</dbReference>
<protein>
    <submittedName>
        <fullName evidence="6">Thiol peroxidase</fullName>
    </submittedName>
</protein>
<dbReference type="GeneID" id="89471388"/>
<comment type="caution">
    <text evidence="6">The sequence shown here is derived from an EMBL/GenBank/DDBJ whole genome shotgun (WGS) entry which is preliminary data.</text>
</comment>
<dbReference type="STRING" id="1188239.MOVI_4810"/>